<dbReference type="Proteomes" id="UP000076321">
    <property type="component" value="Unassembled WGS sequence"/>
</dbReference>
<evidence type="ECO:0008006" key="8">
    <source>
        <dbReference type="Google" id="ProtNLM"/>
    </source>
</evidence>
<dbReference type="EMBL" id="LQCI01000052">
    <property type="protein sequence ID" value="KZB79180.1"/>
    <property type="molecule type" value="Genomic_DNA"/>
</dbReference>
<dbReference type="Pfam" id="PF13578">
    <property type="entry name" value="Methyltransf_24"/>
    <property type="match status" value="1"/>
</dbReference>
<evidence type="ECO:0000313" key="4">
    <source>
        <dbReference type="EMBL" id="KZB79180.1"/>
    </source>
</evidence>
<dbReference type="InterPro" id="IPR002935">
    <property type="entry name" value="SAM_O-MeTrfase"/>
</dbReference>
<evidence type="ECO:0000313" key="6">
    <source>
        <dbReference type="Proteomes" id="UP000076321"/>
    </source>
</evidence>
<sequence length="241" mass="26027">MRNDGTALDEPKVRRVLDRIGARNGWNSGEEPALDRLLRGTDAQPEPGDVLEVYRDGAFASPPEIGLLLYSAVRSIKPDVVVELGTSYGFSTLHIAAAMRDNGHGTVFTSEIDPRKARDASWNFTAAGLHSHVRLLLGDAATSLKGFGEQVDLVYLDSWVGSYLDALTVLRPALRPGAQIYANSTRRFGVQARPYLDHVRDSANGFFSVEVPLGNGLEASTYVSRELGQESVGVIESGKAG</sequence>
<name>A0A154M416_9PSEU</name>
<accession>A0A154M416</accession>
<protein>
    <recommendedName>
        <fullName evidence="8">Methyltransferase</fullName>
    </recommendedName>
</protein>
<dbReference type="InterPro" id="IPR029063">
    <property type="entry name" value="SAM-dependent_MTases_sf"/>
</dbReference>
<reference evidence="4 6" key="1">
    <citation type="submission" date="2015-12" db="EMBL/GenBank/DDBJ databases">
        <title>Amycolatopsis regifaucium genome sequencing and assembly.</title>
        <authorList>
            <person name="Mayilraj S."/>
        </authorList>
    </citation>
    <scope>NUCLEOTIDE SEQUENCE [LARGE SCALE GENOMIC DNA]</scope>
    <source>
        <strain evidence="4 6">GY080</strain>
    </source>
</reference>
<dbReference type="Gene3D" id="3.40.50.150">
    <property type="entry name" value="Vaccinia Virus protein VP39"/>
    <property type="match status" value="1"/>
</dbReference>
<evidence type="ECO:0000256" key="3">
    <source>
        <dbReference type="ARBA" id="ARBA00022691"/>
    </source>
</evidence>
<dbReference type="PANTHER" id="PTHR43167:SF1">
    <property type="entry name" value="PUTATIVE (AFU_ORTHOLOGUE AFUA_6G01830)-RELATED"/>
    <property type="match status" value="1"/>
</dbReference>
<keyword evidence="7" id="KW-1185">Reference proteome</keyword>
<keyword evidence="3" id="KW-0949">S-adenosyl-L-methionine</keyword>
<dbReference type="OrthoDB" id="9799672at2"/>
<organism evidence="4 6">
    <name type="scientific">Amycolatopsis regifaucium</name>
    <dbReference type="NCBI Taxonomy" id="546365"/>
    <lineage>
        <taxon>Bacteria</taxon>
        <taxon>Bacillati</taxon>
        <taxon>Actinomycetota</taxon>
        <taxon>Actinomycetes</taxon>
        <taxon>Pseudonocardiales</taxon>
        <taxon>Pseudonocardiaceae</taxon>
        <taxon>Amycolatopsis</taxon>
    </lineage>
</organism>
<dbReference type="PROSITE" id="PS51682">
    <property type="entry name" value="SAM_OMT_I"/>
    <property type="match status" value="1"/>
</dbReference>
<comment type="caution">
    <text evidence="4">The sequence shown here is derived from an EMBL/GenBank/DDBJ whole genome shotgun (WGS) entry which is preliminary data.</text>
</comment>
<keyword evidence="2" id="KW-0808">Transferase</keyword>
<dbReference type="GO" id="GO:0032259">
    <property type="term" value="P:methylation"/>
    <property type="evidence" value="ECO:0007669"/>
    <property type="project" value="UniProtKB-KW"/>
</dbReference>
<dbReference type="RefSeq" id="WP_061981052.1">
    <property type="nucleotide sequence ID" value="NZ_FOPQ01000002.1"/>
</dbReference>
<dbReference type="GO" id="GO:0008171">
    <property type="term" value="F:O-methyltransferase activity"/>
    <property type="evidence" value="ECO:0007669"/>
    <property type="project" value="InterPro"/>
</dbReference>
<reference evidence="5 7" key="2">
    <citation type="submission" date="2016-11" db="EMBL/GenBank/DDBJ databases">
        <title>Genome sequencing of Amycolatopsis regifaucium.</title>
        <authorList>
            <person name="Mayilraj S."/>
            <person name="Kaur N."/>
        </authorList>
    </citation>
    <scope>NUCLEOTIDE SEQUENCE [LARGE SCALE GENOMIC DNA]</scope>
    <source>
        <strain evidence="5 7">GY080</strain>
    </source>
</reference>
<keyword evidence="1" id="KW-0489">Methyltransferase</keyword>
<dbReference type="CDD" id="cd02440">
    <property type="entry name" value="AdoMet_MTases"/>
    <property type="match status" value="1"/>
</dbReference>
<gene>
    <name evidence="5" type="ORF">ATP06_0216070</name>
    <name evidence="4" type="ORF">AVL48_16385</name>
</gene>
<proteinExistence type="predicted"/>
<dbReference type="AlphaFoldDB" id="A0A154M416"/>
<evidence type="ECO:0000313" key="7">
    <source>
        <dbReference type="Proteomes" id="UP000186883"/>
    </source>
</evidence>
<evidence type="ECO:0000256" key="1">
    <source>
        <dbReference type="ARBA" id="ARBA00022603"/>
    </source>
</evidence>
<dbReference type="Proteomes" id="UP000186883">
    <property type="component" value="Unassembled WGS sequence"/>
</dbReference>
<dbReference type="SUPFAM" id="SSF53335">
    <property type="entry name" value="S-adenosyl-L-methionine-dependent methyltransferases"/>
    <property type="match status" value="1"/>
</dbReference>
<dbReference type="EMBL" id="LOBU02000013">
    <property type="protein sequence ID" value="OKA07364.1"/>
    <property type="molecule type" value="Genomic_DNA"/>
</dbReference>
<evidence type="ECO:0000256" key="2">
    <source>
        <dbReference type="ARBA" id="ARBA00022679"/>
    </source>
</evidence>
<dbReference type="PANTHER" id="PTHR43167">
    <property type="entry name" value="PUTATIVE (AFU_ORTHOLOGUE AFUA_6G01830)-RELATED"/>
    <property type="match status" value="1"/>
</dbReference>
<evidence type="ECO:0000313" key="5">
    <source>
        <dbReference type="EMBL" id="OKA07364.1"/>
    </source>
</evidence>